<reference evidence="2 3" key="1">
    <citation type="submission" date="2016-12" db="EMBL/GenBank/DDBJ databases">
        <title>Izhakiella australiana sp. nov. of genus Izhakiella isolated from Australian desert.</title>
        <authorList>
            <person name="Ji M."/>
        </authorList>
    </citation>
    <scope>NUCLEOTIDE SEQUENCE [LARGE SCALE GENOMIC DNA]</scope>
    <source>
        <strain evidence="2 3">D4N98</strain>
    </source>
</reference>
<organism evidence="2 3">
    <name type="scientific">Izhakiella australiensis</name>
    <dbReference type="NCBI Taxonomy" id="1926881"/>
    <lineage>
        <taxon>Bacteria</taxon>
        <taxon>Pseudomonadati</taxon>
        <taxon>Pseudomonadota</taxon>
        <taxon>Gammaproteobacteria</taxon>
        <taxon>Enterobacterales</taxon>
        <taxon>Erwiniaceae</taxon>
        <taxon>Izhakiella</taxon>
    </lineage>
</organism>
<dbReference type="InterPro" id="IPR008966">
    <property type="entry name" value="Adhesion_dom_sf"/>
</dbReference>
<accession>A0A1S8YQ95</accession>
<dbReference type="AlphaFoldDB" id="A0A1S8YQ95"/>
<keyword evidence="1" id="KW-0732">Signal</keyword>
<sequence length="135" mass="14343">MALGSFPAIAKSVRTELQISPQMAGTVKDGAILAKGRVFNADGAEGFTLWMEAASPAGAPGYIIQSETDPTKKIRVRLAGRDWQVNPLNKNSMISIRPAPSAAFLIVADGQQNIPAGSWRLLVSAAPGFHENRSQ</sequence>
<dbReference type="Pfam" id="PF05775">
    <property type="entry name" value="AfaD"/>
    <property type="match status" value="1"/>
</dbReference>
<evidence type="ECO:0000313" key="3">
    <source>
        <dbReference type="Proteomes" id="UP000190667"/>
    </source>
</evidence>
<dbReference type="STRING" id="1926881.BTJ39_07800"/>
<comment type="caution">
    <text evidence="2">The sequence shown here is derived from an EMBL/GenBank/DDBJ whole genome shotgun (WGS) entry which is preliminary data.</text>
</comment>
<keyword evidence="3" id="KW-1185">Reference proteome</keyword>
<dbReference type="Proteomes" id="UP000190667">
    <property type="component" value="Unassembled WGS sequence"/>
</dbReference>
<evidence type="ECO:0000313" key="2">
    <source>
        <dbReference type="EMBL" id="OON40956.1"/>
    </source>
</evidence>
<dbReference type="EMBL" id="MRUL01000003">
    <property type="protein sequence ID" value="OON40956.1"/>
    <property type="molecule type" value="Genomic_DNA"/>
</dbReference>
<name>A0A1S8YQ95_9GAMM</name>
<dbReference type="InterPro" id="IPR037028">
    <property type="entry name" value="Dr_adhesin_sf"/>
</dbReference>
<dbReference type="SUPFAM" id="SSF49401">
    <property type="entry name" value="Bacterial adhesins"/>
    <property type="match status" value="1"/>
</dbReference>
<dbReference type="CDD" id="cd18776">
    <property type="entry name" value="AfaD-like"/>
    <property type="match status" value="1"/>
</dbReference>
<evidence type="ECO:0000256" key="1">
    <source>
        <dbReference type="ARBA" id="ARBA00022729"/>
    </source>
</evidence>
<protein>
    <recommendedName>
        <fullName evidence="4">Invasin</fullName>
    </recommendedName>
</protein>
<dbReference type="Gene3D" id="2.60.40.1570">
    <property type="entry name" value="Dr adhesin"/>
    <property type="match status" value="1"/>
</dbReference>
<dbReference type="RefSeq" id="WP_078002094.1">
    <property type="nucleotide sequence ID" value="NZ_MRUL01000003.1"/>
</dbReference>
<dbReference type="InterPro" id="IPR008394">
    <property type="entry name" value="AfaD"/>
</dbReference>
<evidence type="ECO:0008006" key="4">
    <source>
        <dbReference type="Google" id="ProtNLM"/>
    </source>
</evidence>
<proteinExistence type="predicted"/>
<gene>
    <name evidence="2" type="ORF">BTJ39_07800</name>
</gene>